<reference evidence="1 2" key="1">
    <citation type="submission" date="2019-02" db="EMBL/GenBank/DDBJ databases">
        <authorList>
            <consortium name="Pathogen Informatics"/>
        </authorList>
    </citation>
    <scope>NUCLEOTIDE SEQUENCE [LARGE SCALE GENOMIC DNA]</scope>
    <source>
        <strain evidence="1 2">3012STDY6944375</strain>
    </source>
</reference>
<proteinExistence type="predicted"/>
<dbReference type="AlphaFoldDB" id="A0A4U8WAR1"/>
<name>A0A4U8WAR1_9FLAO</name>
<protein>
    <submittedName>
        <fullName evidence="1">Uncharacterized protein</fullName>
    </submittedName>
</protein>
<accession>A0A4U8WAR1</accession>
<dbReference type="KEGG" id="ctai:NCTC12078_01418"/>
<evidence type="ECO:0000313" key="1">
    <source>
        <dbReference type="EMBL" id="VFB03407.1"/>
    </source>
</evidence>
<evidence type="ECO:0000313" key="2">
    <source>
        <dbReference type="Proteomes" id="UP000290013"/>
    </source>
</evidence>
<dbReference type="EMBL" id="LR215974">
    <property type="protein sequence ID" value="VFB03407.1"/>
    <property type="molecule type" value="Genomic_DNA"/>
</dbReference>
<gene>
    <name evidence="1" type="ORF">NCTC12078_01418</name>
</gene>
<dbReference type="RefSeq" id="WP_130914030.1">
    <property type="nucleotide sequence ID" value="NZ_LR215974.1"/>
</dbReference>
<sequence>MKVPFYLNFKDFENSYYDNLEIWFENNINSCETDFLLYMKSMYKEYICYSFSEDKLVVDATVEIRSLSFPKYENFGLSFNHHDMKFEPVSEIKIISMMEYAQIVLDRINLYLCNNKIVNEDENIISYINHHAILGMPEKTGFYMDYANHQKKLPFLKAFLPRSGNTVEISLYRTFYHSVTKIADFIDSKLKDVEAFELSMYYELKSKALVKIHMKNQNYLTICN</sequence>
<dbReference type="Proteomes" id="UP000290013">
    <property type="component" value="Chromosome"/>
</dbReference>
<organism evidence="1 2">
    <name type="scientific">Chryseobacterium taihuense</name>
    <dbReference type="NCBI Taxonomy" id="1141221"/>
    <lineage>
        <taxon>Bacteria</taxon>
        <taxon>Pseudomonadati</taxon>
        <taxon>Bacteroidota</taxon>
        <taxon>Flavobacteriia</taxon>
        <taxon>Flavobacteriales</taxon>
        <taxon>Weeksellaceae</taxon>
        <taxon>Chryseobacterium group</taxon>
        <taxon>Chryseobacterium</taxon>
    </lineage>
</organism>